<evidence type="ECO:0000313" key="2">
    <source>
        <dbReference type="EMBL" id="EKM33456.1"/>
    </source>
</evidence>
<comment type="caution">
    <text evidence="2">The sequence shown here is derived from an EMBL/GenBank/DDBJ whole genome shotgun (WGS) entry which is preliminary data.</text>
</comment>
<feature type="compositionally biased region" description="Acidic residues" evidence="1">
    <location>
        <begin position="42"/>
        <end position="62"/>
    </location>
</feature>
<evidence type="ECO:0000313" key="3">
    <source>
        <dbReference type="Proteomes" id="UP000008367"/>
    </source>
</evidence>
<sequence length="73" mass="8098">EEFNFDELELPEFSEEDALASMAEEPALTESEMAEPEAPVADAEEEFNLDDLELPEFSEEDALASMAEEPALT</sequence>
<dbReference type="Proteomes" id="UP000008367">
    <property type="component" value="Unassembled WGS sequence"/>
</dbReference>
<gene>
    <name evidence="2" type="ORF">VCHENC02_1095</name>
</gene>
<keyword evidence="2" id="KW-0560">Oxidoreductase</keyword>
<feature type="non-terminal residue" evidence="2">
    <location>
        <position position="1"/>
    </location>
</feature>
<name>A0A454D4B9_VIBHA</name>
<organism evidence="2 3">
    <name type="scientific">Vibrio harveyi</name>
    <name type="common">Beneckea harveyi</name>
    <dbReference type="NCBI Taxonomy" id="669"/>
    <lineage>
        <taxon>Bacteria</taxon>
        <taxon>Pseudomonadati</taxon>
        <taxon>Pseudomonadota</taxon>
        <taxon>Gammaproteobacteria</taxon>
        <taxon>Vibrionales</taxon>
        <taxon>Vibrionaceae</taxon>
        <taxon>Vibrio</taxon>
    </lineage>
</organism>
<dbReference type="GO" id="GO:0004073">
    <property type="term" value="F:aspartate-semialdehyde dehydrogenase activity"/>
    <property type="evidence" value="ECO:0007669"/>
    <property type="project" value="UniProtKB-EC"/>
</dbReference>
<feature type="region of interest" description="Disordered" evidence="1">
    <location>
        <begin position="1"/>
        <end position="73"/>
    </location>
</feature>
<feature type="non-terminal residue" evidence="2">
    <location>
        <position position="73"/>
    </location>
</feature>
<dbReference type="EC" id="1.2.1.11" evidence="2"/>
<reference evidence="2 3" key="1">
    <citation type="submission" date="2012-10" db="EMBL/GenBank/DDBJ databases">
        <title>Genome sequence of Vibrio Cholerae HENC-02.</title>
        <authorList>
            <person name="Eppinger M."/>
            <person name="Hasan N.A."/>
            <person name="Sengamalay N."/>
            <person name="Hine E."/>
            <person name="Su Q."/>
            <person name="Daugherty S.C."/>
            <person name="Young S."/>
            <person name="Sadzewicz L."/>
            <person name="Tallon L."/>
            <person name="Cebula T.A."/>
            <person name="Ravel J."/>
            <person name="Colwell R.R."/>
        </authorList>
    </citation>
    <scope>NUCLEOTIDE SEQUENCE [LARGE SCALE GENOMIC DNA]</scope>
    <source>
        <strain evidence="2 3">HENC-02</strain>
    </source>
</reference>
<feature type="compositionally biased region" description="Acidic residues" evidence="1">
    <location>
        <begin position="1"/>
        <end position="18"/>
    </location>
</feature>
<protein>
    <submittedName>
        <fullName evidence="2">Aspartate-semialdehyde dehydrogenase domain protein</fullName>
        <ecNumber evidence="2">1.2.1.11</ecNumber>
    </submittedName>
</protein>
<accession>A0A454D4B9</accession>
<dbReference type="AlphaFoldDB" id="A0A454D4B9"/>
<proteinExistence type="predicted"/>
<dbReference type="EMBL" id="AJSR01000270">
    <property type="protein sequence ID" value="EKM33456.1"/>
    <property type="molecule type" value="Genomic_DNA"/>
</dbReference>
<evidence type="ECO:0000256" key="1">
    <source>
        <dbReference type="SAM" id="MobiDB-lite"/>
    </source>
</evidence>